<comment type="subunit">
    <text evidence="11">Interacts with ITGAL, ITGAM and ITGB2. Interacts with thrombin/F2; this interaction switches the specificity of thrombin from a procoagulant to an anticoagulant and antifibrinolytic protease. Interacts with ANGP1 and ANGP2; these interactions significantly inhibit the generation of activated PC and TAFIa/CPB2 by the thrombin/thrombomodulin complex. Interacts with PF4; this interaction enhances generation of activated protein C. Interacts with HMGB1; this interaction inhibits HMGB1 inflammatory activity.</text>
</comment>
<keyword evidence="3" id="KW-0597">Phosphoprotein</keyword>
<dbReference type="AlphaFoldDB" id="A0AAQ4PX49"/>
<evidence type="ECO:0000256" key="8">
    <source>
        <dbReference type="ARBA" id="ARBA00023136"/>
    </source>
</evidence>
<dbReference type="Proteomes" id="UP000007635">
    <property type="component" value="Chromosome XV"/>
</dbReference>
<dbReference type="PROSITE" id="PS01187">
    <property type="entry name" value="EGF_CA"/>
    <property type="match status" value="1"/>
</dbReference>
<dbReference type="InterPro" id="IPR051505">
    <property type="entry name" value="C-type_lectin_domain"/>
</dbReference>
<sequence>MYSMYTLFSQHCKTTRTDNIMACLQMTTIVPEKVTAMAILMSVFFCSSMKTGFGVKLTGACRPVCTGSDCITVNQDRVDFPSAEEACRHSNGELVTYQSQTDKSTLDILSQQLHGSFWIGLHLPGVSCSNLSAPLRGYEWTSGSVHRSFGTHFSPWKESVKVCSPRCVSLSNGHKWTERMCSDRIDGFLCKTKHKDACQAQELSDPSGIRSSEDCSVGPCEHTCTDVKGGYECSCFKGYAPNINHPEQCILHCAQQKCPAVCENDQCFCPEGFIRSGQYCEDIDECLNGCDHNCKNTFGSFVCSCRNGFVLKDQVRCMEAEGSENEVATTPTVIAFVKPATSNHTVKGSSVPPGSVFWMWILVVVAVAVSIFVIRFYVVKRQKRREQNSMLNRVQSNYVHQTPLLNLGNA</sequence>
<dbReference type="SMART" id="SM00181">
    <property type="entry name" value="EGF"/>
    <property type="match status" value="3"/>
</dbReference>
<keyword evidence="7 13" id="KW-1133">Transmembrane helix</keyword>
<dbReference type="GO" id="GO:0016020">
    <property type="term" value="C:membrane"/>
    <property type="evidence" value="ECO:0007669"/>
    <property type="project" value="UniProtKB-SubCell"/>
</dbReference>
<dbReference type="InterPro" id="IPR001881">
    <property type="entry name" value="EGF-like_Ca-bd_dom"/>
</dbReference>
<organism evidence="16 17">
    <name type="scientific">Gasterosteus aculeatus aculeatus</name>
    <name type="common">three-spined stickleback</name>
    <dbReference type="NCBI Taxonomy" id="481459"/>
    <lineage>
        <taxon>Eukaryota</taxon>
        <taxon>Metazoa</taxon>
        <taxon>Chordata</taxon>
        <taxon>Craniata</taxon>
        <taxon>Vertebrata</taxon>
        <taxon>Euteleostomi</taxon>
        <taxon>Actinopterygii</taxon>
        <taxon>Neopterygii</taxon>
        <taxon>Teleostei</taxon>
        <taxon>Neoteleostei</taxon>
        <taxon>Acanthomorphata</taxon>
        <taxon>Eupercaria</taxon>
        <taxon>Perciformes</taxon>
        <taxon>Cottioidei</taxon>
        <taxon>Gasterosteales</taxon>
        <taxon>Gasterosteidae</taxon>
        <taxon>Gasterosteus</taxon>
    </lineage>
</organism>
<dbReference type="InterPro" id="IPR001304">
    <property type="entry name" value="C-type_lectin-like"/>
</dbReference>
<evidence type="ECO:0000256" key="13">
    <source>
        <dbReference type="SAM" id="Phobius"/>
    </source>
</evidence>
<keyword evidence="4 13" id="KW-0812">Transmembrane</keyword>
<dbReference type="SUPFAM" id="SSF56436">
    <property type="entry name" value="C-type lectin-like"/>
    <property type="match status" value="1"/>
</dbReference>
<comment type="subcellular location">
    <subcellularLocation>
        <location evidence="1">Membrane</location>
        <topology evidence="1">Single-pass type I membrane protein</topology>
    </subcellularLocation>
</comment>
<keyword evidence="6" id="KW-0430">Lectin</keyword>
<evidence type="ECO:0000256" key="11">
    <source>
        <dbReference type="ARBA" id="ARBA00046453"/>
    </source>
</evidence>
<evidence type="ECO:0000259" key="15">
    <source>
        <dbReference type="PROSITE" id="PS50041"/>
    </source>
</evidence>
<dbReference type="InterPro" id="IPR000152">
    <property type="entry name" value="EGF-type_Asp/Asn_hydroxyl_site"/>
</dbReference>
<name>A0AAQ4PX49_GASAC</name>
<reference evidence="16" key="2">
    <citation type="submission" date="2025-08" db="UniProtKB">
        <authorList>
            <consortium name="Ensembl"/>
        </authorList>
    </citation>
    <scope>IDENTIFICATION</scope>
</reference>
<evidence type="ECO:0000259" key="14">
    <source>
        <dbReference type="PROSITE" id="PS50026"/>
    </source>
</evidence>
<feature type="domain" description="EGF-like" evidence="14">
    <location>
        <begin position="282"/>
        <end position="318"/>
    </location>
</feature>
<dbReference type="Pfam" id="PF00059">
    <property type="entry name" value="Lectin_C"/>
    <property type="match status" value="1"/>
</dbReference>
<evidence type="ECO:0000256" key="3">
    <source>
        <dbReference type="ARBA" id="ARBA00022553"/>
    </source>
</evidence>
<comment type="function">
    <text evidence="10">Endothelial cell receptor that plays a critical role in regulating several physiological processes including hemostasis, coagulation, fibrinolysis, inflammation, and angiogenesis. Acts as a cofactor for thrombin activation of protein C/PROC on the surface of vascular endothelial cells leading to initiation of the activated protein C anticoagulant pathway. Also accelerates the activation of the plasma carboxypeptidase B2/CPB2, which catalyzes removal of C-terminal basic amino acids from its substrates including kinins or anaphylatoxins leading to fibrinolysis inhibition. Plays critical protective roles in changing the cleavage specificity of protease-activated receptor 1/PAR1, inhibiting endothelial cell permeability and inflammation. Suppresses inflammation distinctly from its anticoagulant cofactor activity by sequestering HMGB1 thereby preventing it from engaging cellular receptors such as RAGE and contributing to the inflammatory response.</text>
</comment>
<evidence type="ECO:0000256" key="5">
    <source>
        <dbReference type="ARBA" id="ARBA00022729"/>
    </source>
</evidence>
<dbReference type="SUPFAM" id="SSF57196">
    <property type="entry name" value="EGF/Laminin"/>
    <property type="match status" value="3"/>
</dbReference>
<dbReference type="PANTHER" id="PTHR14789:SF9">
    <property type="entry name" value="THROMBOMODULIN"/>
    <property type="match status" value="1"/>
</dbReference>
<evidence type="ECO:0000256" key="12">
    <source>
        <dbReference type="PROSITE-ProRule" id="PRU00076"/>
    </source>
</evidence>
<evidence type="ECO:0000256" key="9">
    <source>
        <dbReference type="ARBA" id="ARBA00023157"/>
    </source>
</evidence>
<dbReference type="InterPro" id="IPR018097">
    <property type="entry name" value="EGF_Ca-bd_CS"/>
</dbReference>
<accession>A0AAQ4PX49</accession>
<dbReference type="Ensembl" id="ENSGACT00000081079.1">
    <property type="protein sequence ID" value="ENSGACP00000042608.1"/>
    <property type="gene ID" value="ENSGACG00000037788.1"/>
</dbReference>
<dbReference type="PROSITE" id="PS00010">
    <property type="entry name" value="ASX_HYDROXYL"/>
    <property type="match status" value="1"/>
</dbReference>
<dbReference type="InterPro" id="IPR016187">
    <property type="entry name" value="CTDL_fold"/>
</dbReference>
<feature type="transmembrane region" description="Helical" evidence="13">
    <location>
        <begin position="357"/>
        <end position="378"/>
    </location>
</feature>
<keyword evidence="9" id="KW-1015">Disulfide bond</keyword>
<evidence type="ECO:0000313" key="17">
    <source>
        <dbReference type="Proteomes" id="UP000007635"/>
    </source>
</evidence>
<dbReference type="PROSITE" id="PS50026">
    <property type="entry name" value="EGF_3"/>
    <property type="match status" value="1"/>
</dbReference>
<dbReference type="Pfam" id="PF09064">
    <property type="entry name" value="EGF_Tme5"/>
    <property type="match status" value="1"/>
</dbReference>
<keyword evidence="8 13" id="KW-0472">Membrane</keyword>
<feature type="domain" description="C-type lectin" evidence="15">
    <location>
        <begin position="66"/>
        <end position="184"/>
    </location>
</feature>
<dbReference type="GO" id="GO:0030246">
    <property type="term" value="F:carbohydrate binding"/>
    <property type="evidence" value="ECO:0007669"/>
    <property type="project" value="UniProtKB-KW"/>
</dbReference>
<dbReference type="InterPro" id="IPR000742">
    <property type="entry name" value="EGF"/>
</dbReference>
<reference evidence="16 17" key="1">
    <citation type="journal article" date="2021" name="G3 (Bethesda)">
        <title>Improved contiguity of the threespine stickleback genome using long-read sequencing.</title>
        <authorList>
            <person name="Nath S."/>
            <person name="Shaw D.E."/>
            <person name="White M.A."/>
        </authorList>
    </citation>
    <scope>NUCLEOTIDE SEQUENCE [LARGE SCALE GENOMIC DNA]</scope>
    <source>
        <strain evidence="16 17">Lake Benthic</strain>
    </source>
</reference>
<dbReference type="Gene3D" id="2.10.25.10">
    <property type="entry name" value="Laminin"/>
    <property type="match status" value="2"/>
</dbReference>
<dbReference type="SMART" id="SM00034">
    <property type="entry name" value="CLECT"/>
    <property type="match status" value="1"/>
</dbReference>
<keyword evidence="12" id="KW-0245">EGF-like domain</keyword>
<dbReference type="GeneTree" id="ENSGT00940000174492"/>
<dbReference type="PROSITE" id="PS50041">
    <property type="entry name" value="C_TYPE_LECTIN_2"/>
    <property type="match status" value="1"/>
</dbReference>
<protein>
    <recommendedName>
        <fullName evidence="2">Thrombomodulin</fullName>
    </recommendedName>
</protein>
<dbReference type="GO" id="GO:0004888">
    <property type="term" value="F:transmembrane signaling receptor activity"/>
    <property type="evidence" value="ECO:0007669"/>
    <property type="project" value="InterPro"/>
</dbReference>
<evidence type="ECO:0000256" key="7">
    <source>
        <dbReference type="ARBA" id="ARBA00022989"/>
    </source>
</evidence>
<evidence type="ECO:0000256" key="1">
    <source>
        <dbReference type="ARBA" id="ARBA00004479"/>
    </source>
</evidence>
<evidence type="ECO:0000256" key="6">
    <source>
        <dbReference type="ARBA" id="ARBA00022734"/>
    </source>
</evidence>
<comment type="caution">
    <text evidence="12">Lacks conserved residue(s) required for the propagation of feature annotation.</text>
</comment>
<dbReference type="Gene3D" id="3.10.100.10">
    <property type="entry name" value="Mannose-Binding Protein A, subunit A"/>
    <property type="match status" value="1"/>
</dbReference>
<dbReference type="PANTHER" id="PTHR14789">
    <property type="entry name" value="CHONDROLECTIN VARIANT CHODLFDELTAE"/>
    <property type="match status" value="1"/>
</dbReference>
<evidence type="ECO:0000256" key="4">
    <source>
        <dbReference type="ARBA" id="ARBA00022692"/>
    </source>
</evidence>
<dbReference type="CDD" id="cd00054">
    <property type="entry name" value="EGF_CA"/>
    <property type="match status" value="1"/>
</dbReference>
<evidence type="ECO:0000256" key="2">
    <source>
        <dbReference type="ARBA" id="ARBA00019822"/>
    </source>
</evidence>
<dbReference type="PROSITE" id="PS01186">
    <property type="entry name" value="EGF_2"/>
    <property type="match status" value="1"/>
</dbReference>
<dbReference type="InterPro" id="IPR016186">
    <property type="entry name" value="C-type_lectin-like/link_sf"/>
</dbReference>
<dbReference type="SMART" id="SM00179">
    <property type="entry name" value="EGF_CA"/>
    <property type="match status" value="2"/>
</dbReference>
<evidence type="ECO:0000256" key="10">
    <source>
        <dbReference type="ARBA" id="ARBA00045242"/>
    </source>
</evidence>
<evidence type="ECO:0000313" key="16">
    <source>
        <dbReference type="Ensembl" id="ENSGACP00000042608.1"/>
    </source>
</evidence>
<proteinExistence type="predicted"/>
<reference evidence="16" key="3">
    <citation type="submission" date="2025-09" db="UniProtKB">
        <authorList>
            <consortium name="Ensembl"/>
        </authorList>
    </citation>
    <scope>IDENTIFICATION</scope>
</reference>
<dbReference type="InterPro" id="IPR015149">
    <property type="entry name" value="Tme5_EGF-like"/>
</dbReference>
<dbReference type="GO" id="GO:0005509">
    <property type="term" value="F:calcium ion binding"/>
    <property type="evidence" value="ECO:0007669"/>
    <property type="project" value="InterPro"/>
</dbReference>
<keyword evidence="5" id="KW-0732">Signal</keyword>
<keyword evidence="17" id="KW-1185">Reference proteome</keyword>